<dbReference type="STRING" id="1163617.SCD_n02625"/>
<dbReference type="HOGENOM" id="CLU_007251_4_0_4"/>
<keyword evidence="2 3" id="KW-0802">TPR repeat</keyword>
<evidence type="ECO:0000313" key="6">
    <source>
        <dbReference type="Proteomes" id="UP000015559"/>
    </source>
</evidence>
<evidence type="ECO:0000256" key="2">
    <source>
        <dbReference type="ARBA" id="ARBA00022803"/>
    </source>
</evidence>
<dbReference type="InterPro" id="IPR011990">
    <property type="entry name" value="TPR-like_helical_dom_sf"/>
</dbReference>
<dbReference type="Pfam" id="PF07721">
    <property type="entry name" value="TPR_4"/>
    <property type="match status" value="2"/>
</dbReference>
<evidence type="ECO:0000256" key="1">
    <source>
        <dbReference type="ARBA" id="ARBA00022737"/>
    </source>
</evidence>
<dbReference type="PROSITE" id="PS51257">
    <property type="entry name" value="PROKAR_LIPOPROTEIN"/>
    <property type="match status" value="1"/>
</dbReference>
<dbReference type="RefSeq" id="WP_023507016.1">
    <property type="nucleotide sequence ID" value="NC_022357.1"/>
</dbReference>
<reference evidence="5 6" key="1">
    <citation type="journal article" date="2012" name="Appl. Environ. Microbiol.">
        <title>Draft genome sequence of a psychrotolerant sulfur-oxidizing bacterium, Sulfuricella denitrificans skB26, and proteomic insights into cold adaptation.</title>
        <authorList>
            <person name="Watanabe T."/>
            <person name="Kojima H."/>
            <person name="Fukui M."/>
        </authorList>
    </citation>
    <scope>NUCLEOTIDE SEQUENCE [LARGE SCALE GENOMIC DNA]</scope>
    <source>
        <strain evidence="6">skB26</strain>
    </source>
</reference>
<evidence type="ECO:0000256" key="4">
    <source>
        <dbReference type="SAM" id="SignalP"/>
    </source>
</evidence>
<evidence type="ECO:0000256" key="3">
    <source>
        <dbReference type="PROSITE-ProRule" id="PRU00339"/>
    </source>
</evidence>
<dbReference type="InterPro" id="IPR019734">
    <property type="entry name" value="TPR_rpt"/>
</dbReference>
<dbReference type="InterPro" id="IPR051012">
    <property type="entry name" value="CellSynth/LPSAsmb/PSIAsmb"/>
</dbReference>
<dbReference type="Pfam" id="PF13432">
    <property type="entry name" value="TPR_16"/>
    <property type="match status" value="1"/>
</dbReference>
<dbReference type="Pfam" id="PF13424">
    <property type="entry name" value="TPR_12"/>
    <property type="match status" value="1"/>
</dbReference>
<dbReference type="InterPro" id="IPR011717">
    <property type="entry name" value="TPR-4"/>
</dbReference>
<feature type="chain" id="PRO_5004535748" evidence="4">
    <location>
        <begin position="22"/>
        <end position="575"/>
    </location>
</feature>
<dbReference type="Gene3D" id="1.25.40.10">
    <property type="entry name" value="Tetratricopeptide repeat domain"/>
    <property type="match status" value="4"/>
</dbReference>
<protein>
    <submittedName>
        <fullName evidence="5">Uncharacterized protein</fullName>
    </submittedName>
</protein>
<dbReference type="EMBL" id="AP013066">
    <property type="protein sequence ID" value="BAN36425.1"/>
    <property type="molecule type" value="Genomic_DNA"/>
</dbReference>
<dbReference type="AlphaFoldDB" id="S6AB05"/>
<keyword evidence="6" id="KW-1185">Reference proteome</keyword>
<dbReference type="PROSITE" id="PS50005">
    <property type="entry name" value="TPR"/>
    <property type="match status" value="1"/>
</dbReference>
<name>S6AB05_SULDS</name>
<dbReference type="SMART" id="SM00028">
    <property type="entry name" value="TPR"/>
    <property type="match status" value="7"/>
</dbReference>
<keyword evidence="4" id="KW-0732">Signal</keyword>
<dbReference type="SUPFAM" id="SSF48452">
    <property type="entry name" value="TPR-like"/>
    <property type="match status" value="2"/>
</dbReference>
<dbReference type="GO" id="GO:0042802">
    <property type="term" value="F:identical protein binding"/>
    <property type="evidence" value="ECO:0007669"/>
    <property type="project" value="InterPro"/>
</dbReference>
<keyword evidence="1" id="KW-0677">Repeat</keyword>
<feature type="repeat" description="TPR" evidence="3">
    <location>
        <begin position="527"/>
        <end position="560"/>
    </location>
</feature>
<dbReference type="PANTHER" id="PTHR45586">
    <property type="entry name" value="TPR REPEAT-CONTAINING PROTEIN PA4667"/>
    <property type="match status" value="1"/>
</dbReference>
<dbReference type="KEGG" id="sdr:SCD_n02625"/>
<evidence type="ECO:0000313" key="5">
    <source>
        <dbReference type="EMBL" id="BAN36425.1"/>
    </source>
</evidence>
<dbReference type="PANTHER" id="PTHR45586:SF1">
    <property type="entry name" value="LIPOPOLYSACCHARIDE ASSEMBLY PROTEIN B"/>
    <property type="match status" value="1"/>
</dbReference>
<organism evidence="5 6">
    <name type="scientific">Sulfuricella denitrificans (strain DSM 22764 / NBRC 105220 / skB26)</name>
    <dbReference type="NCBI Taxonomy" id="1163617"/>
    <lineage>
        <taxon>Bacteria</taxon>
        <taxon>Pseudomonadati</taxon>
        <taxon>Pseudomonadota</taxon>
        <taxon>Betaproteobacteria</taxon>
        <taxon>Nitrosomonadales</taxon>
        <taxon>Sulfuricellaceae</taxon>
        <taxon>Sulfuricella</taxon>
    </lineage>
</organism>
<proteinExistence type="predicted"/>
<dbReference type="eggNOG" id="COG0457">
    <property type="taxonomic scope" value="Bacteria"/>
</dbReference>
<dbReference type="Proteomes" id="UP000015559">
    <property type="component" value="Chromosome"/>
</dbReference>
<dbReference type="SUPFAM" id="SSF81901">
    <property type="entry name" value="HCP-like"/>
    <property type="match status" value="1"/>
</dbReference>
<gene>
    <name evidence="5" type="ORF">SCD_n02625</name>
</gene>
<dbReference type="Pfam" id="PF14559">
    <property type="entry name" value="TPR_19"/>
    <property type="match status" value="1"/>
</dbReference>
<feature type="signal peptide" evidence="4">
    <location>
        <begin position="1"/>
        <end position="21"/>
    </location>
</feature>
<sequence length="575" mass="64717">MKFKYLLLAPIALVAAGCAQLSPKEVVQPVAQPERVERIPVLPKVDLTRPLLFQYLVSEVAGQRGDMGLATEGMLDMAKTTRDPRLAKRAAEMALQSRQEAQALEAATLWQQTDPDEVQARQAVAGILLSSGRLQEAKPHLEKLLAGEGDNVGGALLHLNQMLSRQKDKPAALALVQELAAPYLNHAEAHFTIAYAAWSAGQNELALHEVREASRLRPNWEAAALFQGQLLQRSSISEALQFFRNLLGDYPKMQDVRLAYARLLVSDRQYAEARAQFEKLLNDLPGNPEVSLSVGLLAMQLKDYDAAEKHLKQALASQYRDEAMVRMYLGQLFDERGRYEEAADWYASVERGEQYIPAQIRQAVMLAKQGKLPEARQHLRQITVQNNQQRVQVVVAEAHLLRDAKAYGEAFDLLGKALEKLPNYPDLLYDHAMAAEKLGKIDILEQDLRKLIQIKPDYAHAYNALGYTLADRTERLDEARQLIEKALELSPDDFFIMDSLGWVNFRMGQLEKAEDILRRAYTGQQDAEIAAHLGEVLWARGKREEAEKIWRAALKENPGHETLLNVIKKYIPAVR</sequence>
<accession>S6AB05</accession>